<dbReference type="InterPro" id="IPR001296">
    <property type="entry name" value="Glyco_trans_1"/>
</dbReference>
<proteinExistence type="predicted"/>
<dbReference type="Gene3D" id="3.40.50.2000">
    <property type="entry name" value="Glycogen Phosphorylase B"/>
    <property type="match status" value="2"/>
</dbReference>
<dbReference type="Pfam" id="PF13439">
    <property type="entry name" value="Glyco_transf_4"/>
    <property type="match status" value="1"/>
</dbReference>
<dbReference type="OrthoDB" id="9811239at2"/>
<feature type="domain" description="Glycosyl transferase family 1" evidence="1">
    <location>
        <begin position="183"/>
        <end position="346"/>
    </location>
</feature>
<dbReference type="PANTHER" id="PTHR12526:SF630">
    <property type="entry name" value="GLYCOSYLTRANSFERASE"/>
    <property type="match status" value="1"/>
</dbReference>
<evidence type="ECO:0008006" key="5">
    <source>
        <dbReference type="Google" id="ProtNLM"/>
    </source>
</evidence>
<dbReference type="Pfam" id="PF00534">
    <property type="entry name" value="Glycos_transf_1"/>
    <property type="match status" value="1"/>
</dbReference>
<organism evidence="3 4">
    <name type="scientific">Kaistella jeonii</name>
    <dbReference type="NCBI Taxonomy" id="266749"/>
    <lineage>
        <taxon>Bacteria</taxon>
        <taxon>Pseudomonadati</taxon>
        <taxon>Bacteroidota</taxon>
        <taxon>Flavobacteriia</taxon>
        <taxon>Flavobacteriales</taxon>
        <taxon>Weeksellaceae</taxon>
        <taxon>Chryseobacterium group</taxon>
        <taxon>Kaistella</taxon>
    </lineage>
</organism>
<comment type="caution">
    <text evidence="3">The sequence shown here is derived from an EMBL/GenBank/DDBJ whole genome shotgun (WGS) entry which is preliminary data.</text>
</comment>
<dbReference type="EMBL" id="JSYL01000007">
    <property type="protein sequence ID" value="KIA88518.1"/>
    <property type="molecule type" value="Genomic_DNA"/>
</dbReference>
<dbReference type="AlphaFoldDB" id="A0A0C1F9E1"/>
<evidence type="ECO:0000259" key="2">
    <source>
        <dbReference type="Pfam" id="PF13439"/>
    </source>
</evidence>
<dbReference type="Proteomes" id="UP000031473">
    <property type="component" value="Unassembled WGS sequence"/>
</dbReference>
<evidence type="ECO:0000313" key="3">
    <source>
        <dbReference type="EMBL" id="KIA88518.1"/>
    </source>
</evidence>
<dbReference type="PANTHER" id="PTHR12526">
    <property type="entry name" value="GLYCOSYLTRANSFERASE"/>
    <property type="match status" value="1"/>
</dbReference>
<evidence type="ECO:0000313" key="4">
    <source>
        <dbReference type="Proteomes" id="UP000031473"/>
    </source>
</evidence>
<protein>
    <recommendedName>
        <fullName evidence="5">Glycosyl transferase family 1 domain-containing protein</fullName>
    </recommendedName>
</protein>
<evidence type="ECO:0000259" key="1">
    <source>
        <dbReference type="Pfam" id="PF00534"/>
    </source>
</evidence>
<sequence>MKVLYLTDQTFLHGGVEKVLSQKSNYLANILGDEVTIVTYRQKNKKPIYHFSPKIKFIDLDVNYEISESYYHPYNLQKVPHHILALKKVLKGLKPDVIISCHFGPDFYFIPFLVRQIPKIKEFHSSRYFYAAEPKTLKTKLLHQLTISIEKKYDQLVVLNESERQFYRSENITVIPNPAEISSIRADLTSKKIMAAGRISPVKNFWDLIEAFAGVAKDFPGWQLHFFGEDYSGTQAKLEQKISEYGLQNQIKFMGIAPDLKVEMKDYSIYAMTSESECFPMVLLEALSVGLPVISYDSPTGPQYILKNEEDSFIVPYKNLDIFVSKLKEMMQNENLRHQMSAKGRENVLRFRIEIVMQHWTNLFISLINKK</sequence>
<name>A0A0C1F9E1_9FLAO</name>
<dbReference type="SUPFAM" id="SSF53756">
    <property type="entry name" value="UDP-Glycosyltransferase/glycogen phosphorylase"/>
    <property type="match status" value="1"/>
</dbReference>
<accession>A0A0C1F9E1</accession>
<dbReference type="CDD" id="cd03820">
    <property type="entry name" value="GT4_AmsD-like"/>
    <property type="match status" value="1"/>
</dbReference>
<dbReference type="InterPro" id="IPR028098">
    <property type="entry name" value="Glyco_trans_4-like_N"/>
</dbReference>
<feature type="domain" description="Glycosyltransferase subfamily 4-like N-terminal" evidence="2">
    <location>
        <begin position="14"/>
        <end position="179"/>
    </location>
</feature>
<keyword evidence="4" id="KW-1185">Reference proteome</keyword>
<dbReference type="RefSeq" id="WP_039352890.1">
    <property type="nucleotide sequence ID" value="NZ_FOLA01000009.1"/>
</dbReference>
<dbReference type="STRING" id="266749.SAMN05421876_10918"/>
<gene>
    <name evidence="3" type="ORF">OA86_10835</name>
</gene>
<dbReference type="GO" id="GO:0016757">
    <property type="term" value="F:glycosyltransferase activity"/>
    <property type="evidence" value="ECO:0007669"/>
    <property type="project" value="InterPro"/>
</dbReference>
<reference evidence="3 4" key="1">
    <citation type="submission" date="2014-10" db="EMBL/GenBank/DDBJ databases">
        <title>Kaistella jeonii genome.</title>
        <authorList>
            <person name="Clayton J.T."/>
            <person name="Newman J.D."/>
        </authorList>
    </citation>
    <scope>NUCLEOTIDE SEQUENCE [LARGE SCALE GENOMIC DNA]</scope>
    <source>
        <strain evidence="3 4">DSM 17048</strain>
    </source>
</reference>